<sequence length="167" mass="19089">LDLDLTPISNPPITSAKWYHGKFDPQNLGPWTEITERVTVEAGTPARLRLPRVGVEHMGSYKITGINSIGTTDFVFFLNVTHWMRQVVSVNVKIIRKPNALGVLIHCIMTFIGPWDRKYFKIPQSIFPFLTRSQKLPGKNFSLTKPERLSEIFSPRGRRKKETGKLD</sequence>
<dbReference type="SUPFAM" id="SSF48726">
    <property type="entry name" value="Immunoglobulin"/>
    <property type="match status" value="1"/>
</dbReference>
<dbReference type="AlphaFoldDB" id="A0A0R3TG66"/>
<organism evidence="1">
    <name type="scientific">Rodentolepis nana</name>
    <name type="common">Dwarf tapeworm</name>
    <name type="synonym">Hymenolepis nana</name>
    <dbReference type="NCBI Taxonomy" id="102285"/>
    <lineage>
        <taxon>Eukaryota</taxon>
        <taxon>Metazoa</taxon>
        <taxon>Spiralia</taxon>
        <taxon>Lophotrochozoa</taxon>
        <taxon>Platyhelminthes</taxon>
        <taxon>Cestoda</taxon>
        <taxon>Eucestoda</taxon>
        <taxon>Cyclophyllidea</taxon>
        <taxon>Hymenolepididae</taxon>
        <taxon>Rodentolepis</taxon>
    </lineage>
</organism>
<protein>
    <submittedName>
        <fullName evidence="1">IG domain-containing protein</fullName>
    </submittedName>
</protein>
<dbReference type="InterPro" id="IPR036179">
    <property type="entry name" value="Ig-like_dom_sf"/>
</dbReference>
<evidence type="ECO:0000313" key="1">
    <source>
        <dbReference type="WBParaSite" id="HNAJ_0000605701-mRNA-1"/>
    </source>
</evidence>
<reference evidence="1" key="1">
    <citation type="submission" date="2017-02" db="UniProtKB">
        <authorList>
            <consortium name="WormBaseParasite"/>
        </authorList>
    </citation>
    <scope>IDENTIFICATION</scope>
</reference>
<accession>A0A0R3TG66</accession>
<name>A0A0R3TG66_RODNA</name>
<proteinExistence type="predicted"/>
<dbReference type="WBParaSite" id="HNAJ_0000605701-mRNA-1">
    <property type="protein sequence ID" value="HNAJ_0000605701-mRNA-1"/>
    <property type="gene ID" value="HNAJ_0000605701"/>
</dbReference>